<proteinExistence type="predicted"/>
<evidence type="ECO:0000256" key="1">
    <source>
        <dbReference type="SAM" id="SignalP"/>
    </source>
</evidence>
<dbReference type="EMBL" id="KK118894">
    <property type="protein sequence ID" value="KFM74159.1"/>
    <property type="molecule type" value="Genomic_DNA"/>
</dbReference>
<reference evidence="2 3" key="1">
    <citation type="submission" date="2013-11" db="EMBL/GenBank/DDBJ databases">
        <title>Genome sequencing of Stegodyphus mimosarum.</title>
        <authorList>
            <person name="Bechsgaard J."/>
        </authorList>
    </citation>
    <scope>NUCLEOTIDE SEQUENCE [LARGE SCALE GENOMIC DNA]</scope>
</reference>
<evidence type="ECO:0000313" key="2">
    <source>
        <dbReference type="EMBL" id="KFM74159.1"/>
    </source>
</evidence>
<evidence type="ECO:0000313" key="3">
    <source>
        <dbReference type="Proteomes" id="UP000054359"/>
    </source>
</evidence>
<feature type="chain" id="PRO_5001830380" evidence="1">
    <location>
        <begin position="31"/>
        <end position="62"/>
    </location>
</feature>
<keyword evidence="1" id="KW-0732">Signal</keyword>
<feature type="non-terminal residue" evidence="2">
    <location>
        <position position="62"/>
    </location>
</feature>
<gene>
    <name evidence="2" type="ORF">X975_25419</name>
</gene>
<dbReference type="Proteomes" id="UP000054359">
    <property type="component" value="Unassembled WGS sequence"/>
</dbReference>
<feature type="signal peptide" evidence="1">
    <location>
        <begin position="1"/>
        <end position="30"/>
    </location>
</feature>
<keyword evidence="3" id="KW-1185">Reference proteome</keyword>
<accession>A0A087U9X0</accession>
<dbReference type="AlphaFoldDB" id="A0A087U9X0"/>
<sequence length="62" mass="6964">MHSYICESFFNMKIWLILLLGLFAFSVIEAALQYVPAAYPMSPMGMSPYGMGMGYSMVPVPY</sequence>
<protein>
    <submittedName>
        <fullName evidence="2">Uncharacterized protein</fullName>
    </submittedName>
</protein>
<organism evidence="2 3">
    <name type="scientific">Stegodyphus mimosarum</name>
    <name type="common">African social velvet spider</name>
    <dbReference type="NCBI Taxonomy" id="407821"/>
    <lineage>
        <taxon>Eukaryota</taxon>
        <taxon>Metazoa</taxon>
        <taxon>Ecdysozoa</taxon>
        <taxon>Arthropoda</taxon>
        <taxon>Chelicerata</taxon>
        <taxon>Arachnida</taxon>
        <taxon>Araneae</taxon>
        <taxon>Araneomorphae</taxon>
        <taxon>Entelegynae</taxon>
        <taxon>Eresoidea</taxon>
        <taxon>Eresidae</taxon>
        <taxon>Stegodyphus</taxon>
    </lineage>
</organism>
<name>A0A087U9X0_STEMI</name>